<accession>A0ABZ1HXN4</accession>
<dbReference type="Proteomes" id="UP001330812">
    <property type="component" value="Chromosome"/>
</dbReference>
<sequence>MGNLKVTYDAAADAAYVYFTDPAVEPRSVYMYPCDPVEVSGMINFDFLADGRVLGIEVLAARSKLPAYVLDGAERIDRPARLSNRGPVRAGGSRMARARRTTKETFNGTEIELTEDDTITATERTLNFVDPTWREDAVILVVSLPRGCAFTEATVAVHPHRGSVPAAFLAWALGVAERRMVAWEHSS</sequence>
<organism evidence="1 2">
    <name type="scientific">Amycolatopsis rhabdoformis</name>
    <dbReference type="NCBI Taxonomy" id="1448059"/>
    <lineage>
        <taxon>Bacteria</taxon>
        <taxon>Bacillati</taxon>
        <taxon>Actinomycetota</taxon>
        <taxon>Actinomycetes</taxon>
        <taxon>Pseudonocardiales</taxon>
        <taxon>Pseudonocardiaceae</taxon>
        <taxon>Amycolatopsis</taxon>
    </lineage>
</organism>
<protein>
    <submittedName>
        <fullName evidence="1">DUF2283 domain-containing protein</fullName>
    </submittedName>
</protein>
<dbReference type="RefSeq" id="WP_326565244.1">
    <property type="nucleotide sequence ID" value="NZ_CP142149.1"/>
</dbReference>
<gene>
    <name evidence="1" type="ORF">VSH64_25720</name>
</gene>
<evidence type="ECO:0000313" key="1">
    <source>
        <dbReference type="EMBL" id="WSE26276.1"/>
    </source>
</evidence>
<keyword evidence="2" id="KW-1185">Reference proteome</keyword>
<evidence type="ECO:0000313" key="2">
    <source>
        <dbReference type="Proteomes" id="UP001330812"/>
    </source>
</evidence>
<reference evidence="1 2" key="1">
    <citation type="journal article" date="2015" name="Int. J. Syst. Evol. Microbiol.">
        <title>Amycolatopsis rhabdoformis sp. nov., an actinomycete isolated from a tropical forest soil.</title>
        <authorList>
            <person name="Souza W.R."/>
            <person name="Silva R.E."/>
            <person name="Goodfellow M."/>
            <person name="Busarakam K."/>
            <person name="Figueiro F.S."/>
            <person name="Ferreira D."/>
            <person name="Rodrigues-Filho E."/>
            <person name="Moraes L.A.B."/>
            <person name="Zucchi T.D."/>
        </authorList>
    </citation>
    <scope>NUCLEOTIDE SEQUENCE [LARGE SCALE GENOMIC DNA]</scope>
    <source>
        <strain evidence="1 2">NCIMB 14900</strain>
    </source>
</reference>
<dbReference type="Pfam" id="PF10049">
    <property type="entry name" value="DUF2283"/>
    <property type="match status" value="1"/>
</dbReference>
<name>A0ABZ1HXN4_9PSEU</name>
<dbReference type="EMBL" id="CP142149">
    <property type="protein sequence ID" value="WSE26276.1"/>
    <property type="molecule type" value="Genomic_DNA"/>
</dbReference>
<dbReference type="InterPro" id="IPR019270">
    <property type="entry name" value="DUF2283"/>
</dbReference>
<proteinExistence type="predicted"/>